<accession>A0A6N4Q287</accession>
<sequence>MKVLVFGGSGFLGSHVADALADAGHEVTIFDLVKSYWLRSDQTFVSGDLLDEKIVSEIVSGFDIVYNFAALADLNQALDKPVDTIRINVLGNTYILEACRKHKVKRFIYASTVYVYSREGGFYRCSKQASESYIEEYQKCFGLDFTILRYGSLYGPRSDESNGLYRIVKSALETGRITYEGSADSLREYIHVEDAAKASVIAMGDEFKNQSVVLTGQEPMRVIELLKMLAEILGRPDSIEFLEGDQVGHYVRTPYAYQPKLGRKYIPPMHVDLGQGLLQLIDEVRHIANE</sequence>
<evidence type="ECO:0000259" key="1">
    <source>
        <dbReference type="PROSITE" id="PS50206"/>
    </source>
</evidence>
<protein>
    <submittedName>
        <fullName evidence="2">NAD(P)-dependent oxidoreductase</fullName>
    </submittedName>
</protein>
<dbReference type="PANTHER" id="PTHR43245">
    <property type="entry name" value="BIFUNCTIONAL POLYMYXIN RESISTANCE PROTEIN ARNA"/>
    <property type="match status" value="1"/>
</dbReference>
<dbReference type="SUPFAM" id="SSF51735">
    <property type="entry name" value="NAD(P)-binding Rossmann-fold domains"/>
    <property type="match status" value="1"/>
</dbReference>
<dbReference type="InterPro" id="IPR050177">
    <property type="entry name" value="Lipid_A_modif_metabolic_enz"/>
</dbReference>
<feature type="domain" description="Rhodanese" evidence="1">
    <location>
        <begin position="2"/>
        <end position="46"/>
    </location>
</feature>
<proteinExistence type="predicted"/>
<dbReference type="Pfam" id="PF01370">
    <property type="entry name" value="Epimerase"/>
    <property type="match status" value="1"/>
</dbReference>
<name>A0A6N4Q287_9LEPT</name>
<dbReference type="PROSITE" id="PS50206">
    <property type="entry name" value="RHODANESE_3"/>
    <property type="match status" value="1"/>
</dbReference>
<evidence type="ECO:0000313" key="3">
    <source>
        <dbReference type="Proteomes" id="UP000297239"/>
    </source>
</evidence>
<evidence type="ECO:0000313" key="2">
    <source>
        <dbReference type="EMBL" id="TGK71815.1"/>
    </source>
</evidence>
<dbReference type="InterPro" id="IPR001763">
    <property type="entry name" value="Rhodanese-like_dom"/>
</dbReference>
<dbReference type="EMBL" id="RQFF01000016">
    <property type="protein sequence ID" value="TGK71815.1"/>
    <property type="molecule type" value="Genomic_DNA"/>
</dbReference>
<gene>
    <name evidence="2" type="ORF">EHQ18_07560</name>
</gene>
<dbReference type="InterPro" id="IPR001509">
    <property type="entry name" value="Epimerase_deHydtase"/>
</dbReference>
<dbReference type="RefSeq" id="WP_135633059.1">
    <property type="nucleotide sequence ID" value="NZ_RQFE01000014.1"/>
</dbReference>
<dbReference type="InterPro" id="IPR036291">
    <property type="entry name" value="NAD(P)-bd_dom_sf"/>
</dbReference>
<dbReference type="OrthoDB" id="9811743at2"/>
<dbReference type="Gene3D" id="3.40.50.720">
    <property type="entry name" value="NAD(P)-binding Rossmann-like Domain"/>
    <property type="match status" value="1"/>
</dbReference>
<dbReference type="Proteomes" id="UP000297239">
    <property type="component" value="Unassembled WGS sequence"/>
</dbReference>
<dbReference type="CDD" id="cd08946">
    <property type="entry name" value="SDR_e"/>
    <property type="match status" value="1"/>
</dbReference>
<keyword evidence="3" id="KW-1185">Reference proteome</keyword>
<dbReference type="AlphaFoldDB" id="A0A6N4Q287"/>
<reference evidence="2" key="1">
    <citation type="journal article" date="2019" name="PLoS Negl. Trop. Dis.">
        <title>Revisiting the worldwide diversity of Leptospira species in the environment.</title>
        <authorList>
            <person name="Vincent A.T."/>
            <person name="Schiettekatte O."/>
            <person name="Bourhy P."/>
            <person name="Veyrier F.J."/>
            <person name="Picardeau M."/>
        </authorList>
    </citation>
    <scope>NUCLEOTIDE SEQUENCE [LARGE SCALE GENOMIC DNA]</scope>
    <source>
        <strain evidence="2">201800293</strain>
    </source>
</reference>
<comment type="caution">
    <text evidence="2">The sequence shown here is derived from an EMBL/GenBank/DDBJ whole genome shotgun (WGS) entry which is preliminary data.</text>
</comment>
<organism evidence="2 3">
    <name type="scientific">Leptospira kanakyensis</name>
    <dbReference type="NCBI Taxonomy" id="2484968"/>
    <lineage>
        <taxon>Bacteria</taxon>
        <taxon>Pseudomonadati</taxon>
        <taxon>Spirochaetota</taxon>
        <taxon>Spirochaetia</taxon>
        <taxon>Leptospirales</taxon>
        <taxon>Leptospiraceae</taxon>
        <taxon>Leptospira</taxon>
    </lineage>
</organism>